<dbReference type="PROSITE" id="PS50262">
    <property type="entry name" value="G_PROTEIN_RECEP_F1_2"/>
    <property type="match status" value="1"/>
</dbReference>
<accession>A0A8J2RKA9</accession>
<evidence type="ECO:0000313" key="10">
    <source>
        <dbReference type="EMBL" id="CAH0101483.1"/>
    </source>
</evidence>
<keyword evidence="11" id="KW-1185">Reference proteome</keyword>
<feature type="region of interest" description="Disordered" evidence="7">
    <location>
        <begin position="376"/>
        <end position="398"/>
    </location>
</feature>
<dbReference type="Proteomes" id="UP000789390">
    <property type="component" value="Unassembled WGS sequence"/>
</dbReference>
<dbReference type="InterPro" id="IPR017452">
    <property type="entry name" value="GPCR_Rhodpsn_7TM"/>
</dbReference>
<dbReference type="PANTHER" id="PTHR46641">
    <property type="entry name" value="FMRFAMIDE RECEPTOR-RELATED"/>
    <property type="match status" value="1"/>
</dbReference>
<gene>
    <name evidence="10" type="ORF">DGAL_LOCUS3815</name>
</gene>
<evidence type="ECO:0000256" key="3">
    <source>
        <dbReference type="ARBA" id="ARBA00022692"/>
    </source>
</evidence>
<evidence type="ECO:0000256" key="1">
    <source>
        <dbReference type="ARBA" id="ARBA00004370"/>
    </source>
</evidence>
<dbReference type="GO" id="GO:0016020">
    <property type="term" value="C:membrane"/>
    <property type="evidence" value="ECO:0007669"/>
    <property type="project" value="UniProtKB-SubCell"/>
</dbReference>
<dbReference type="GO" id="GO:0004930">
    <property type="term" value="F:G protein-coupled receptor activity"/>
    <property type="evidence" value="ECO:0007669"/>
    <property type="project" value="UniProtKB-KW"/>
</dbReference>
<keyword evidence="6" id="KW-0675">Receptor</keyword>
<dbReference type="PRINTS" id="PR00237">
    <property type="entry name" value="GPCRRHODOPSN"/>
</dbReference>
<comment type="similarity">
    <text evidence="2 6">Belongs to the G-protein coupled receptor 1 family.</text>
</comment>
<dbReference type="SUPFAM" id="SSF81321">
    <property type="entry name" value="Family A G protein-coupled receptor-like"/>
    <property type="match status" value="1"/>
</dbReference>
<evidence type="ECO:0000256" key="2">
    <source>
        <dbReference type="ARBA" id="ARBA00010663"/>
    </source>
</evidence>
<feature type="compositionally biased region" description="Polar residues" evidence="7">
    <location>
        <begin position="551"/>
        <end position="563"/>
    </location>
</feature>
<dbReference type="SMART" id="SM01381">
    <property type="entry name" value="7TM_GPCR_Srsx"/>
    <property type="match status" value="1"/>
</dbReference>
<feature type="transmembrane region" description="Helical" evidence="8">
    <location>
        <begin position="54"/>
        <end position="74"/>
    </location>
</feature>
<keyword evidence="6" id="KW-0297">G-protein coupled receptor</keyword>
<dbReference type="PROSITE" id="PS00237">
    <property type="entry name" value="G_PROTEIN_RECEP_F1_1"/>
    <property type="match status" value="1"/>
</dbReference>
<dbReference type="OrthoDB" id="6362912at2759"/>
<feature type="compositionally biased region" description="Low complexity" evidence="7">
    <location>
        <begin position="463"/>
        <end position="474"/>
    </location>
</feature>
<feature type="transmembrane region" description="Helical" evidence="8">
    <location>
        <begin position="223"/>
        <end position="248"/>
    </location>
</feature>
<dbReference type="PANTHER" id="PTHR46641:SF22">
    <property type="entry name" value="PROCTOLIN RECEPTOR, ISOFORM A"/>
    <property type="match status" value="1"/>
</dbReference>
<feature type="transmembrane region" description="Helical" evidence="8">
    <location>
        <begin position="322"/>
        <end position="348"/>
    </location>
</feature>
<feature type="domain" description="G-protein coupled receptors family 1 profile" evidence="9">
    <location>
        <begin position="66"/>
        <end position="345"/>
    </location>
</feature>
<feature type="region of interest" description="Disordered" evidence="7">
    <location>
        <begin position="440"/>
        <end position="477"/>
    </location>
</feature>
<reference evidence="10" key="1">
    <citation type="submission" date="2021-11" db="EMBL/GenBank/DDBJ databases">
        <authorList>
            <person name="Schell T."/>
        </authorList>
    </citation>
    <scope>NUCLEOTIDE SEQUENCE</scope>
    <source>
        <strain evidence="10">M5</strain>
    </source>
</reference>
<dbReference type="EMBL" id="CAKKLH010000057">
    <property type="protein sequence ID" value="CAH0101483.1"/>
    <property type="molecule type" value="Genomic_DNA"/>
</dbReference>
<proteinExistence type="inferred from homology"/>
<name>A0A8J2RKA9_9CRUS</name>
<organism evidence="10 11">
    <name type="scientific">Daphnia galeata</name>
    <dbReference type="NCBI Taxonomy" id="27404"/>
    <lineage>
        <taxon>Eukaryota</taxon>
        <taxon>Metazoa</taxon>
        <taxon>Ecdysozoa</taxon>
        <taxon>Arthropoda</taxon>
        <taxon>Crustacea</taxon>
        <taxon>Branchiopoda</taxon>
        <taxon>Diplostraca</taxon>
        <taxon>Cladocera</taxon>
        <taxon>Anomopoda</taxon>
        <taxon>Daphniidae</taxon>
        <taxon>Daphnia</taxon>
    </lineage>
</organism>
<keyword evidence="5 8" id="KW-0472">Membrane</keyword>
<evidence type="ECO:0000256" key="4">
    <source>
        <dbReference type="ARBA" id="ARBA00022989"/>
    </source>
</evidence>
<evidence type="ECO:0000256" key="7">
    <source>
        <dbReference type="SAM" id="MobiDB-lite"/>
    </source>
</evidence>
<feature type="transmembrane region" description="Helical" evidence="8">
    <location>
        <begin position="126"/>
        <end position="149"/>
    </location>
</feature>
<dbReference type="Pfam" id="PF00001">
    <property type="entry name" value="7tm_1"/>
    <property type="match status" value="1"/>
</dbReference>
<dbReference type="CDD" id="cd14978">
    <property type="entry name" value="7tmA_FMRFamide_R-like"/>
    <property type="match status" value="1"/>
</dbReference>
<keyword evidence="4 8" id="KW-1133">Transmembrane helix</keyword>
<feature type="region of interest" description="Disordered" evidence="7">
    <location>
        <begin position="545"/>
        <end position="566"/>
    </location>
</feature>
<comment type="caution">
    <text evidence="10">The sequence shown here is derived from an EMBL/GenBank/DDBJ whole genome shotgun (WGS) entry which is preliminary data.</text>
</comment>
<dbReference type="InterPro" id="IPR052954">
    <property type="entry name" value="GPCR-Ligand_Int"/>
</dbReference>
<evidence type="ECO:0000256" key="8">
    <source>
        <dbReference type="SAM" id="Phobius"/>
    </source>
</evidence>
<keyword evidence="6" id="KW-0807">Transducer</keyword>
<evidence type="ECO:0000259" key="9">
    <source>
        <dbReference type="PROSITE" id="PS50262"/>
    </source>
</evidence>
<feature type="transmembrane region" description="Helical" evidence="8">
    <location>
        <begin position="86"/>
        <end position="106"/>
    </location>
</feature>
<evidence type="ECO:0000256" key="5">
    <source>
        <dbReference type="ARBA" id="ARBA00023136"/>
    </source>
</evidence>
<sequence>MMELELLMNTTTWWLEPNDTIIDNGNQSFFSTSTTADPAFVRFRDESRFWVQRVLLPIVATIGVFGNGVTILVLTRRGMRSSTNAYLTALAIADLVYLLCVFWLSLRHYPHVREDVSLSNFYAYTWPYSLWLTDAATNTSVWLIVTFTVERYIVVSHPIRSRMLCTESRARRVIATVYLICFTATLSTPFEWTVLEVTDPETNLTKAEITPSHLGNDETYQTIYYWFTSISFVLLPLTLLIVFNSFLIHSVRQSQKVRQVMTHRQTIVRSDREERAASNEIRITVTLIAVVIMFLVCQLPTAATLIYNIFHDPSPQSNEEAVLRALGNIFNCLVSVNAACNFLLYCALSDKYRRTFMRTFCRCLYRPGSSPFFTTQVDDNGGHHHGNHQTHSRQASVCINQRDRYTSSRPAQRPSAARNALNGSYLAIPDGNGTIVHQRATPLDSCRRSSVQSVRGGDGTTRSPSLQSNNSSCSTHGTTLVTTNALLVSKMTTSSGEVTSTRQRSKWWTLPWPQSSLAEATKPTKIPLNNKPSNILIQVTSDTVDDEISHDPQQTEQHPLQQVSDEEVAFV</sequence>
<evidence type="ECO:0000256" key="6">
    <source>
        <dbReference type="RuleBase" id="RU000688"/>
    </source>
</evidence>
<evidence type="ECO:0000313" key="11">
    <source>
        <dbReference type="Proteomes" id="UP000789390"/>
    </source>
</evidence>
<dbReference type="InterPro" id="IPR000276">
    <property type="entry name" value="GPCR_Rhodpsn"/>
</dbReference>
<feature type="transmembrane region" description="Helical" evidence="8">
    <location>
        <begin position="285"/>
        <end position="310"/>
    </location>
</feature>
<feature type="transmembrane region" description="Helical" evidence="8">
    <location>
        <begin position="170"/>
        <end position="190"/>
    </location>
</feature>
<dbReference type="AlphaFoldDB" id="A0A8J2RKA9"/>
<comment type="subcellular location">
    <subcellularLocation>
        <location evidence="1">Membrane</location>
    </subcellularLocation>
</comment>
<dbReference type="Gene3D" id="1.20.1070.10">
    <property type="entry name" value="Rhodopsin 7-helix transmembrane proteins"/>
    <property type="match status" value="1"/>
</dbReference>
<protein>
    <recommendedName>
        <fullName evidence="9">G-protein coupled receptors family 1 profile domain-containing protein</fullName>
    </recommendedName>
</protein>
<keyword evidence="3 6" id="KW-0812">Transmembrane</keyword>